<keyword evidence="3" id="KW-1185">Reference proteome</keyword>
<proteinExistence type="predicted"/>
<dbReference type="InterPro" id="IPR021257">
    <property type="entry name" value="DUF2809"/>
</dbReference>
<keyword evidence="1" id="KW-0472">Membrane</keyword>
<feature type="transmembrane region" description="Helical" evidence="1">
    <location>
        <begin position="60"/>
        <end position="83"/>
    </location>
</feature>
<evidence type="ECO:0000313" key="2">
    <source>
        <dbReference type="EMBL" id="TEW75136.1"/>
    </source>
</evidence>
<gene>
    <name evidence="2" type="ORF">E2488_06335</name>
</gene>
<dbReference type="EMBL" id="SNQI01000002">
    <property type="protein sequence ID" value="TEW75136.1"/>
    <property type="molecule type" value="Genomic_DNA"/>
</dbReference>
<dbReference type="RefSeq" id="WP_134247506.1">
    <property type="nucleotide sequence ID" value="NZ_SNQI01000002.1"/>
</dbReference>
<protein>
    <submittedName>
        <fullName evidence="2">DUF2809 domain-containing protein</fullName>
    </submittedName>
</protein>
<accession>A0A4Y8AUU6</accession>
<feature type="transmembrane region" description="Helical" evidence="1">
    <location>
        <begin position="7"/>
        <end position="24"/>
    </location>
</feature>
<keyword evidence="1" id="KW-0812">Transmembrane</keyword>
<dbReference type="AlphaFoldDB" id="A0A4Y8AUU6"/>
<feature type="transmembrane region" description="Helical" evidence="1">
    <location>
        <begin position="30"/>
        <end position="48"/>
    </location>
</feature>
<dbReference type="Pfam" id="PF10990">
    <property type="entry name" value="DUF2809"/>
    <property type="match status" value="1"/>
</dbReference>
<comment type="caution">
    <text evidence="2">The sequence shown here is derived from an EMBL/GenBank/DDBJ whole genome shotgun (WGS) entry which is preliminary data.</text>
</comment>
<keyword evidence="1" id="KW-1133">Transmembrane helix</keyword>
<evidence type="ECO:0000256" key="1">
    <source>
        <dbReference type="SAM" id="Phobius"/>
    </source>
</evidence>
<organism evidence="2 3">
    <name type="scientific">Gramella jeungdoensis</name>
    <dbReference type="NCBI Taxonomy" id="708091"/>
    <lineage>
        <taxon>Bacteria</taxon>
        <taxon>Pseudomonadati</taxon>
        <taxon>Bacteroidota</taxon>
        <taxon>Flavobacteriia</taxon>
        <taxon>Flavobacteriales</taxon>
        <taxon>Flavobacteriaceae</taxon>
        <taxon>Christiangramia</taxon>
    </lineage>
</organism>
<reference evidence="2 3" key="1">
    <citation type="journal article" date="2011" name="J. Microbiol.">
        <title>Gramella jeungdoensis sp. nov., isolated from a solar saltern in Korea.</title>
        <authorList>
            <person name="Joung Y."/>
            <person name="Kim H."/>
            <person name="Jang T."/>
            <person name="Ahn T.S."/>
            <person name="Joh K."/>
        </authorList>
    </citation>
    <scope>NUCLEOTIDE SEQUENCE [LARGE SCALE GENOMIC DNA]</scope>
    <source>
        <strain evidence="2 3">KCTC 23123</strain>
    </source>
</reference>
<dbReference type="Proteomes" id="UP000298517">
    <property type="component" value="Unassembled WGS sequence"/>
</dbReference>
<name>A0A4Y8AUU6_9FLAO</name>
<feature type="transmembrane region" description="Helical" evidence="1">
    <location>
        <begin position="103"/>
        <end position="120"/>
    </location>
</feature>
<dbReference type="OrthoDB" id="5360192at2"/>
<sequence length="122" mass="14225">MFKFNNRSFLAFAILFTIEILIAVNLKKGFIRFTFGDFLVVIMLYYFLKSFLKIKTLHLALTVLFFSYFIESIQPINILEILNLQKNTTLRVIFGTTFSIEDLIAYTLGICTVLIIEKYLNS</sequence>
<evidence type="ECO:0000313" key="3">
    <source>
        <dbReference type="Proteomes" id="UP000298517"/>
    </source>
</evidence>